<dbReference type="EMBL" id="AP028679">
    <property type="protein sequence ID" value="BEQ14567.1"/>
    <property type="molecule type" value="Genomic_DNA"/>
</dbReference>
<dbReference type="CDD" id="cd00321">
    <property type="entry name" value="SO_family_Moco"/>
    <property type="match status" value="1"/>
</dbReference>
<reference evidence="3" key="1">
    <citation type="journal article" date="2023" name="Arch. Microbiol.">
        <title>Desulfoferula mesophilus gen. nov. sp. nov., a mesophilic sulfate-reducing bacterium isolated from a brackish lake sediment.</title>
        <authorList>
            <person name="Watanabe T."/>
            <person name="Yabe T."/>
            <person name="Tsuji J.M."/>
            <person name="Fukui M."/>
        </authorList>
    </citation>
    <scope>NUCLEOTIDE SEQUENCE [LARGE SCALE GENOMIC DNA]</scope>
    <source>
        <strain evidence="3">12FAK</strain>
    </source>
</reference>
<name>A0AAU9F066_9BACT</name>
<accession>A0AAU9F066</accession>
<dbReference type="RefSeq" id="WP_338606271.1">
    <property type="nucleotide sequence ID" value="NZ_AP028679.1"/>
</dbReference>
<evidence type="ECO:0000259" key="1">
    <source>
        <dbReference type="Pfam" id="PF00174"/>
    </source>
</evidence>
<organism evidence="2 3">
    <name type="scientific">Desulfoferula mesophila</name>
    <dbReference type="NCBI Taxonomy" id="3058419"/>
    <lineage>
        <taxon>Bacteria</taxon>
        <taxon>Pseudomonadati</taxon>
        <taxon>Thermodesulfobacteriota</taxon>
        <taxon>Desulfarculia</taxon>
        <taxon>Desulfarculales</taxon>
        <taxon>Desulfarculaceae</taxon>
        <taxon>Desulfoferula</taxon>
    </lineage>
</organism>
<evidence type="ECO:0000313" key="2">
    <source>
        <dbReference type="EMBL" id="BEQ14567.1"/>
    </source>
</evidence>
<evidence type="ECO:0000313" key="3">
    <source>
        <dbReference type="Proteomes" id="UP001366166"/>
    </source>
</evidence>
<dbReference type="Proteomes" id="UP001366166">
    <property type="component" value="Chromosome"/>
</dbReference>
<dbReference type="AlphaFoldDB" id="A0AAU9F066"/>
<dbReference type="Pfam" id="PF00174">
    <property type="entry name" value="Oxidored_molyb"/>
    <property type="match status" value="1"/>
</dbReference>
<proteinExistence type="predicted"/>
<dbReference type="InterPro" id="IPR036374">
    <property type="entry name" value="OxRdtase_Mopterin-bd_sf"/>
</dbReference>
<gene>
    <name evidence="2" type="ORF">FAK_16330</name>
</gene>
<protein>
    <recommendedName>
        <fullName evidence="1">Oxidoreductase molybdopterin-binding domain-containing protein</fullName>
    </recommendedName>
</protein>
<dbReference type="KEGG" id="dmp:FAK_16330"/>
<dbReference type="SUPFAM" id="SSF56524">
    <property type="entry name" value="Oxidoreductase molybdopterin-binding domain"/>
    <property type="match status" value="1"/>
</dbReference>
<dbReference type="PANTHER" id="PTHR43032">
    <property type="entry name" value="PROTEIN-METHIONINE-SULFOXIDE REDUCTASE"/>
    <property type="match status" value="1"/>
</dbReference>
<dbReference type="Gene3D" id="3.90.420.10">
    <property type="entry name" value="Oxidoreductase, molybdopterin-binding domain"/>
    <property type="match status" value="1"/>
</dbReference>
<feature type="domain" description="Oxidoreductase molybdopterin-binding" evidence="1">
    <location>
        <begin position="77"/>
        <end position="214"/>
    </location>
</feature>
<sequence>MNKRRAFFIQGLRLLGAASLALSWPGRLWAQGKRRILPSHIKATDLAQYNPRSIDNRNLSLTPIDQFGTMGQSDLDVDPVRWRLLVDGEVERPLSLSLEQLKARPVLESKVLLICPGVFSFNALYKGLSLGALLQEAKPRARADRVTIRGVGGAGAKVEHFSLREVLSDEVFLAYQVNGRDLPRKHGFPLRVVAGSHYGDDWVKYVARVSLSASGKKG</sequence>
<keyword evidence="3" id="KW-1185">Reference proteome</keyword>
<dbReference type="InterPro" id="IPR000572">
    <property type="entry name" value="OxRdtase_Mopterin-bd_dom"/>
</dbReference>